<sequence length="315" mass="34152">MSSLHNGGPGGGLDGGPDGAPARTAVGRMKFGDHLCLTYDNEEERYAVLMAYIRDGLRADHKIIYLADQENPRDVLERLAAEAGKDEDALRTAADEGHLAIRPIIEAFMATGRFDPDETVALLGTEIELALVQGYDGVRITGETSFSVRGWPGTEHFAEFEHKCQQAFQAPGTRAMAICQYDRRWFGPDQLRILESCHDGRVRVDDLYADGVLTITPTFTPPGLRLTGAVDESTLPGLLEALHGAAGRAGHLCLDLSGLEFCDLEGLRVLIGAGREGASLERQVVLRGMPDYLGLMMRLAGWDSAPGVYLEGAIR</sequence>
<name>A0ABW2D1V2_9ACTN</name>
<dbReference type="PROSITE" id="PS50801">
    <property type="entry name" value="STAS"/>
    <property type="match status" value="1"/>
</dbReference>
<evidence type="ECO:0000313" key="3">
    <source>
        <dbReference type="EMBL" id="MFC6886580.1"/>
    </source>
</evidence>
<dbReference type="InterPro" id="IPR058548">
    <property type="entry name" value="MlaB-like_STAS"/>
</dbReference>
<dbReference type="Pfam" id="PF13466">
    <property type="entry name" value="STAS_2"/>
    <property type="match status" value="1"/>
</dbReference>
<dbReference type="InterPro" id="IPR025847">
    <property type="entry name" value="MEDS_domain"/>
</dbReference>
<feature type="region of interest" description="Disordered" evidence="1">
    <location>
        <begin position="1"/>
        <end position="21"/>
    </location>
</feature>
<organism evidence="3 4">
    <name type="scientific">Actinomadura yumaensis</name>
    <dbReference type="NCBI Taxonomy" id="111807"/>
    <lineage>
        <taxon>Bacteria</taxon>
        <taxon>Bacillati</taxon>
        <taxon>Actinomycetota</taxon>
        <taxon>Actinomycetes</taxon>
        <taxon>Streptosporangiales</taxon>
        <taxon>Thermomonosporaceae</taxon>
        <taxon>Actinomadura</taxon>
    </lineage>
</organism>
<dbReference type="CDD" id="cd07043">
    <property type="entry name" value="STAS_anti-anti-sigma_factors"/>
    <property type="match status" value="1"/>
</dbReference>
<evidence type="ECO:0000313" key="4">
    <source>
        <dbReference type="Proteomes" id="UP001596380"/>
    </source>
</evidence>
<feature type="compositionally biased region" description="Gly residues" evidence="1">
    <location>
        <begin position="7"/>
        <end position="18"/>
    </location>
</feature>
<proteinExistence type="predicted"/>
<evidence type="ECO:0000256" key="1">
    <source>
        <dbReference type="SAM" id="MobiDB-lite"/>
    </source>
</evidence>
<evidence type="ECO:0000259" key="2">
    <source>
        <dbReference type="PROSITE" id="PS50801"/>
    </source>
</evidence>
<protein>
    <submittedName>
        <fullName evidence="3">MEDS domain-containing protein</fullName>
    </submittedName>
</protein>
<dbReference type="Gene3D" id="3.30.750.24">
    <property type="entry name" value="STAS domain"/>
    <property type="match status" value="1"/>
</dbReference>
<accession>A0ABW2D1V2</accession>
<keyword evidence="4" id="KW-1185">Reference proteome</keyword>
<feature type="domain" description="STAS" evidence="2">
    <location>
        <begin position="224"/>
        <end position="315"/>
    </location>
</feature>
<reference evidence="4" key="1">
    <citation type="journal article" date="2019" name="Int. J. Syst. Evol. Microbiol.">
        <title>The Global Catalogue of Microorganisms (GCM) 10K type strain sequencing project: providing services to taxonomists for standard genome sequencing and annotation.</title>
        <authorList>
            <consortium name="The Broad Institute Genomics Platform"/>
            <consortium name="The Broad Institute Genome Sequencing Center for Infectious Disease"/>
            <person name="Wu L."/>
            <person name="Ma J."/>
        </authorList>
    </citation>
    <scope>NUCLEOTIDE SEQUENCE [LARGE SCALE GENOMIC DNA]</scope>
    <source>
        <strain evidence="4">JCM 3369</strain>
    </source>
</reference>
<dbReference type="RefSeq" id="WP_160822237.1">
    <property type="nucleotide sequence ID" value="NZ_JBHSXS010000056.1"/>
</dbReference>
<dbReference type="EMBL" id="JBHSXS010000056">
    <property type="protein sequence ID" value="MFC6886580.1"/>
    <property type="molecule type" value="Genomic_DNA"/>
</dbReference>
<dbReference type="SUPFAM" id="SSF52091">
    <property type="entry name" value="SpoIIaa-like"/>
    <property type="match status" value="1"/>
</dbReference>
<dbReference type="InterPro" id="IPR002645">
    <property type="entry name" value="STAS_dom"/>
</dbReference>
<gene>
    <name evidence="3" type="ORF">ACFQKB_42940</name>
</gene>
<dbReference type="Proteomes" id="UP001596380">
    <property type="component" value="Unassembled WGS sequence"/>
</dbReference>
<dbReference type="InterPro" id="IPR036513">
    <property type="entry name" value="STAS_dom_sf"/>
</dbReference>
<comment type="caution">
    <text evidence="3">The sequence shown here is derived from an EMBL/GenBank/DDBJ whole genome shotgun (WGS) entry which is preliminary data.</text>
</comment>
<dbReference type="Pfam" id="PF14417">
    <property type="entry name" value="MEDS"/>
    <property type="match status" value="1"/>
</dbReference>